<reference evidence="2" key="1">
    <citation type="journal article" date="2021" name="Front. Microbiol.">
        <title>Comprehensive Comparative Genomics and Phenotyping of Methylobacterium Species.</title>
        <authorList>
            <person name="Alessa O."/>
            <person name="Ogura Y."/>
            <person name="Fujitani Y."/>
            <person name="Takami H."/>
            <person name="Hayashi T."/>
            <person name="Sahin N."/>
            <person name="Tani A."/>
        </authorList>
    </citation>
    <scope>NUCLEOTIDE SEQUENCE</scope>
    <source>
        <strain evidence="2">DSM 19015</strain>
    </source>
</reference>
<comment type="caution">
    <text evidence="2">The sequence shown here is derived from an EMBL/GenBank/DDBJ whole genome shotgun (WGS) entry which is preliminary data.</text>
</comment>
<keyword evidence="3" id="KW-1185">Reference proteome</keyword>
<dbReference type="EMBL" id="BPQP01000105">
    <property type="protein sequence ID" value="GJD97731.1"/>
    <property type="molecule type" value="Genomic_DNA"/>
</dbReference>
<evidence type="ECO:0008006" key="4">
    <source>
        <dbReference type="Google" id="ProtNLM"/>
    </source>
</evidence>
<feature type="compositionally biased region" description="Basic and acidic residues" evidence="1">
    <location>
        <begin position="40"/>
        <end position="50"/>
    </location>
</feature>
<evidence type="ECO:0000313" key="3">
    <source>
        <dbReference type="Proteomes" id="UP001055125"/>
    </source>
</evidence>
<reference evidence="2" key="2">
    <citation type="submission" date="2021-08" db="EMBL/GenBank/DDBJ databases">
        <authorList>
            <person name="Tani A."/>
            <person name="Ola A."/>
            <person name="Ogura Y."/>
            <person name="Katsura K."/>
            <person name="Hayashi T."/>
        </authorList>
    </citation>
    <scope>NUCLEOTIDE SEQUENCE</scope>
    <source>
        <strain evidence="2">DSM 19015</strain>
    </source>
</reference>
<name>A0ABQ4S3M5_9HYPH</name>
<proteinExistence type="predicted"/>
<feature type="region of interest" description="Disordered" evidence="1">
    <location>
        <begin position="37"/>
        <end position="68"/>
    </location>
</feature>
<evidence type="ECO:0000256" key="1">
    <source>
        <dbReference type="SAM" id="MobiDB-lite"/>
    </source>
</evidence>
<dbReference type="RefSeq" id="WP_238246781.1">
    <property type="nucleotide sequence ID" value="NZ_BPQP01000105.1"/>
</dbReference>
<organism evidence="2 3">
    <name type="scientific">Methylobacterium iners</name>
    <dbReference type="NCBI Taxonomy" id="418707"/>
    <lineage>
        <taxon>Bacteria</taxon>
        <taxon>Pseudomonadati</taxon>
        <taxon>Pseudomonadota</taxon>
        <taxon>Alphaproteobacteria</taxon>
        <taxon>Hyphomicrobiales</taxon>
        <taxon>Methylobacteriaceae</taxon>
        <taxon>Methylobacterium</taxon>
    </lineage>
</organism>
<dbReference type="Proteomes" id="UP001055125">
    <property type="component" value="Unassembled WGS sequence"/>
</dbReference>
<gene>
    <name evidence="2" type="ORF">OCOJLMKI_4964</name>
</gene>
<accession>A0ABQ4S3M5</accession>
<protein>
    <recommendedName>
        <fullName evidence="4">Secreted protein</fullName>
    </recommendedName>
</protein>
<sequence length="68" mass="7496">MLTCIGFLVIFQCTPAEASPPAAPYCDIARPIRWSAQDTRATKEQADRENRKWKRLCAGRKPSTGAGS</sequence>
<evidence type="ECO:0000313" key="2">
    <source>
        <dbReference type="EMBL" id="GJD97731.1"/>
    </source>
</evidence>